<keyword evidence="1" id="KW-0547">Nucleotide-binding</keyword>
<dbReference type="InterPro" id="IPR001806">
    <property type="entry name" value="Small_GTPase"/>
</dbReference>
<dbReference type="PROSITE" id="PS51419">
    <property type="entry name" value="RAB"/>
    <property type="match status" value="1"/>
</dbReference>
<proteinExistence type="predicted"/>
<dbReference type="SMART" id="SM00174">
    <property type="entry name" value="RHO"/>
    <property type="match status" value="1"/>
</dbReference>
<dbReference type="EMBL" id="HBKO01022106">
    <property type="protein sequence ID" value="CAE2225820.1"/>
    <property type="molecule type" value="Transcribed_RNA"/>
</dbReference>
<name>A0A6V4R9L4_9EUKA</name>
<dbReference type="InterPro" id="IPR020849">
    <property type="entry name" value="Small_GTPase_Ras-type"/>
</dbReference>
<gene>
    <name evidence="3" type="ORF">CPOL0286_LOCUS10006</name>
</gene>
<dbReference type="PROSITE" id="PS51421">
    <property type="entry name" value="RAS"/>
    <property type="match status" value="1"/>
</dbReference>
<reference evidence="3" key="1">
    <citation type="submission" date="2021-01" db="EMBL/GenBank/DDBJ databases">
        <authorList>
            <person name="Corre E."/>
            <person name="Pelletier E."/>
            <person name="Niang G."/>
            <person name="Scheremetjew M."/>
            <person name="Finn R."/>
            <person name="Kale V."/>
            <person name="Holt S."/>
            <person name="Cochrane G."/>
            <person name="Meng A."/>
            <person name="Brown T."/>
            <person name="Cohen L."/>
        </authorList>
    </citation>
    <scope>NUCLEOTIDE SEQUENCE</scope>
    <source>
        <strain evidence="3">UIO037</strain>
    </source>
</reference>
<dbReference type="GO" id="GO:0005525">
    <property type="term" value="F:GTP binding"/>
    <property type="evidence" value="ECO:0007669"/>
    <property type="project" value="UniProtKB-KW"/>
</dbReference>
<evidence type="ECO:0000256" key="1">
    <source>
        <dbReference type="ARBA" id="ARBA00022741"/>
    </source>
</evidence>
<dbReference type="SUPFAM" id="SSF52540">
    <property type="entry name" value="P-loop containing nucleoside triphosphate hydrolases"/>
    <property type="match status" value="1"/>
</dbReference>
<dbReference type="PRINTS" id="PR00449">
    <property type="entry name" value="RASTRNSFRMNG"/>
</dbReference>
<protein>
    <recommendedName>
        <fullName evidence="4">Small monomeric GTPase</fullName>
    </recommendedName>
</protein>
<evidence type="ECO:0008006" key="4">
    <source>
        <dbReference type="Google" id="ProtNLM"/>
    </source>
</evidence>
<dbReference type="GO" id="GO:0016020">
    <property type="term" value="C:membrane"/>
    <property type="evidence" value="ECO:0007669"/>
    <property type="project" value="InterPro"/>
</dbReference>
<dbReference type="FunFam" id="3.40.50.300:FF:001447">
    <property type="entry name" value="Ras-related protein Rab-1B"/>
    <property type="match status" value="1"/>
</dbReference>
<sequence length="194" mass="22092">MEVKVCLMGDGGVGKSCLSLQYAYEKFIDEWDPTIEDTYRIQKTIDGKPVMLSLLDTAGQEEFEQMRDSWVRTNDTFLLCFSLTDRRTFDHLDDFHERILRVKDAEVGEVPIVLVANKKDLEHVVTPEEAAAKAERLGVPLIETSAKAHDGVNAAFELAVREHLLMLETKRDPRRMQHRKGVASRLKEFGCSIL</sequence>
<dbReference type="SMART" id="SM00175">
    <property type="entry name" value="RAB"/>
    <property type="match status" value="1"/>
</dbReference>
<dbReference type="PANTHER" id="PTHR24070">
    <property type="entry name" value="RAS, DI-RAS, AND RHEB FAMILY MEMBERS OF SMALL GTPASE SUPERFAMILY"/>
    <property type="match status" value="1"/>
</dbReference>
<dbReference type="InterPro" id="IPR005225">
    <property type="entry name" value="Small_GTP-bd"/>
</dbReference>
<dbReference type="PROSITE" id="PS51420">
    <property type="entry name" value="RHO"/>
    <property type="match status" value="1"/>
</dbReference>
<dbReference type="NCBIfam" id="TIGR00231">
    <property type="entry name" value="small_GTP"/>
    <property type="match status" value="1"/>
</dbReference>
<dbReference type="InterPro" id="IPR027417">
    <property type="entry name" value="P-loop_NTPase"/>
</dbReference>
<dbReference type="CDD" id="cd00876">
    <property type="entry name" value="Ras"/>
    <property type="match status" value="1"/>
</dbReference>
<dbReference type="AlphaFoldDB" id="A0A6V4R9L4"/>
<dbReference type="GO" id="GO:0003924">
    <property type="term" value="F:GTPase activity"/>
    <property type="evidence" value="ECO:0007669"/>
    <property type="project" value="InterPro"/>
</dbReference>
<accession>A0A6V4R9L4</accession>
<dbReference type="GO" id="GO:0007165">
    <property type="term" value="P:signal transduction"/>
    <property type="evidence" value="ECO:0007669"/>
    <property type="project" value="InterPro"/>
</dbReference>
<evidence type="ECO:0000256" key="2">
    <source>
        <dbReference type="ARBA" id="ARBA00023134"/>
    </source>
</evidence>
<keyword evidence="2" id="KW-0342">GTP-binding</keyword>
<organism evidence="3">
    <name type="scientific">Prymnesium polylepis</name>
    <dbReference type="NCBI Taxonomy" id="72548"/>
    <lineage>
        <taxon>Eukaryota</taxon>
        <taxon>Haptista</taxon>
        <taxon>Haptophyta</taxon>
        <taxon>Prymnesiophyceae</taxon>
        <taxon>Prymnesiales</taxon>
        <taxon>Prymnesiaceae</taxon>
        <taxon>Prymnesium</taxon>
    </lineage>
</organism>
<dbReference type="SMART" id="SM00173">
    <property type="entry name" value="RAS"/>
    <property type="match status" value="1"/>
</dbReference>
<dbReference type="Pfam" id="PF00071">
    <property type="entry name" value="Ras"/>
    <property type="match status" value="1"/>
</dbReference>
<dbReference type="Gene3D" id="3.40.50.300">
    <property type="entry name" value="P-loop containing nucleotide triphosphate hydrolases"/>
    <property type="match status" value="1"/>
</dbReference>
<evidence type="ECO:0000313" key="3">
    <source>
        <dbReference type="EMBL" id="CAE2225820.1"/>
    </source>
</evidence>